<comment type="caution">
    <text evidence="1">The sequence shown here is derived from an EMBL/GenBank/DDBJ whole genome shotgun (WGS) entry which is preliminary data.</text>
</comment>
<protein>
    <submittedName>
        <fullName evidence="1">Uncharacterized protein</fullName>
    </submittedName>
</protein>
<evidence type="ECO:0000313" key="2">
    <source>
        <dbReference type="Proteomes" id="UP000636800"/>
    </source>
</evidence>
<dbReference type="EMBL" id="JADCNL010000002">
    <property type="protein sequence ID" value="KAG0492583.1"/>
    <property type="molecule type" value="Genomic_DNA"/>
</dbReference>
<name>A0A835RL90_VANPL</name>
<dbReference type="Proteomes" id="UP000636800">
    <property type="component" value="Chromosome 2"/>
</dbReference>
<accession>A0A835RL90</accession>
<dbReference type="AlphaFoldDB" id="A0A835RL90"/>
<sequence>MVHEAHDRYTLRLPDNVRKDHRRRDDAEANFAVTGSVGVVRGRFLEESARQAAAAAERFSSGDQIGGLRSSYDLSVGEDPCGGPSRGRGEGTTVKVVLSKSGKDWFREPRGLWWLRVAGLKWSLRSFLEKRTAAMDLYA</sequence>
<proteinExistence type="predicted"/>
<gene>
    <name evidence="1" type="ORF">HPP92_005981</name>
</gene>
<organism evidence="1 2">
    <name type="scientific">Vanilla planifolia</name>
    <name type="common">Vanilla</name>
    <dbReference type="NCBI Taxonomy" id="51239"/>
    <lineage>
        <taxon>Eukaryota</taxon>
        <taxon>Viridiplantae</taxon>
        <taxon>Streptophyta</taxon>
        <taxon>Embryophyta</taxon>
        <taxon>Tracheophyta</taxon>
        <taxon>Spermatophyta</taxon>
        <taxon>Magnoliopsida</taxon>
        <taxon>Liliopsida</taxon>
        <taxon>Asparagales</taxon>
        <taxon>Orchidaceae</taxon>
        <taxon>Vanilloideae</taxon>
        <taxon>Vanilleae</taxon>
        <taxon>Vanilla</taxon>
    </lineage>
</organism>
<reference evidence="1 2" key="1">
    <citation type="journal article" date="2020" name="Nat. Food">
        <title>A phased Vanilla planifolia genome enables genetic improvement of flavour and production.</title>
        <authorList>
            <person name="Hasing T."/>
            <person name="Tang H."/>
            <person name="Brym M."/>
            <person name="Khazi F."/>
            <person name="Huang T."/>
            <person name="Chambers A.H."/>
        </authorList>
    </citation>
    <scope>NUCLEOTIDE SEQUENCE [LARGE SCALE GENOMIC DNA]</scope>
    <source>
        <tissue evidence="1">Leaf</tissue>
    </source>
</reference>
<evidence type="ECO:0000313" key="1">
    <source>
        <dbReference type="EMBL" id="KAG0492583.1"/>
    </source>
</evidence>
<keyword evidence="2" id="KW-1185">Reference proteome</keyword>